<reference evidence="2 3" key="1">
    <citation type="submission" date="2021-07" db="EMBL/GenBank/DDBJ databases">
        <title>Sphingomonas sp.</title>
        <authorList>
            <person name="Feng G."/>
            <person name="Li J."/>
            <person name="Pan M."/>
        </authorList>
    </citation>
    <scope>NUCLEOTIDE SEQUENCE [LARGE SCALE GENOMIC DNA]</scope>
    <source>
        <strain evidence="2 3">RRHST34</strain>
    </source>
</reference>
<proteinExistence type="predicted"/>
<evidence type="ECO:0000313" key="2">
    <source>
        <dbReference type="EMBL" id="MBW6530997.1"/>
    </source>
</evidence>
<feature type="transmembrane region" description="Helical" evidence="1">
    <location>
        <begin position="13"/>
        <end position="34"/>
    </location>
</feature>
<dbReference type="RefSeq" id="WP_219748406.1">
    <property type="nucleotide sequence ID" value="NZ_JAHXZN010000002.1"/>
</dbReference>
<name>A0ABS7BNG5_9SPHN</name>
<keyword evidence="3" id="KW-1185">Reference proteome</keyword>
<dbReference type="EMBL" id="JAHXZN010000002">
    <property type="protein sequence ID" value="MBW6530997.1"/>
    <property type="molecule type" value="Genomic_DNA"/>
</dbReference>
<keyword evidence="1" id="KW-0812">Transmembrane</keyword>
<organism evidence="2 3">
    <name type="scientific">Sphingomonas citri</name>
    <dbReference type="NCBI Taxonomy" id="2862499"/>
    <lineage>
        <taxon>Bacteria</taxon>
        <taxon>Pseudomonadati</taxon>
        <taxon>Pseudomonadota</taxon>
        <taxon>Alphaproteobacteria</taxon>
        <taxon>Sphingomonadales</taxon>
        <taxon>Sphingomonadaceae</taxon>
        <taxon>Sphingomonas</taxon>
    </lineage>
</organism>
<keyword evidence="1" id="KW-0472">Membrane</keyword>
<protein>
    <submittedName>
        <fullName evidence="2">Uncharacterized protein</fullName>
    </submittedName>
</protein>
<gene>
    <name evidence="2" type="ORF">KZ820_09655</name>
</gene>
<sequence length="67" mass="7149">MDTNKHGFSYRSFAGWPALLAIALLIATVLYLNYGRDASATRLKPATGTARAMALAAQGGEKVPERP</sequence>
<dbReference type="Proteomes" id="UP000759103">
    <property type="component" value="Unassembled WGS sequence"/>
</dbReference>
<comment type="caution">
    <text evidence="2">The sequence shown here is derived from an EMBL/GenBank/DDBJ whole genome shotgun (WGS) entry which is preliminary data.</text>
</comment>
<accession>A0ABS7BNG5</accession>
<keyword evidence="1" id="KW-1133">Transmembrane helix</keyword>
<evidence type="ECO:0000313" key="3">
    <source>
        <dbReference type="Proteomes" id="UP000759103"/>
    </source>
</evidence>
<evidence type="ECO:0000256" key="1">
    <source>
        <dbReference type="SAM" id="Phobius"/>
    </source>
</evidence>